<evidence type="ECO:0000313" key="1">
    <source>
        <dbReference type="EMBL" id="EGD92466.1"/>
    </source>
</evidence>
<dbReference type="HOGENOM" id="CLU_1267712_0_0_1"/>
<organism evidence="1 2">
    <name type="scientific">Trichophyton tonsurans (strain CBS 112818)</name>
    <name type="common">Scalp ringworm fungus</name>
    <dbReference type="NCBI Taxonomy" id="647933"/>
    <lineage>
        <taxon>Eukaryota</taxon>
        <taxon>Fungi</taxon>
        <taxon>Dikarya</taxon>
        <taxon>Ascomycota</taxon>
        <taxon>Pezizomycotina</taxon>
        <taxon>Eurotiomycetes</taxon>
        <taxon>Eurotiomycetidae</taxon>
        <taxon>Onygenales</taxon>
        <taxon>Arthrodermataceae</taxon>
        <taxon>Trichophyton</taxon>
    </lineage>
</organism>
<evidence type="ECO:0000313" key="2">
    <source>
        <dbReference type="Proteomes" id="UP000009172"/>
    </source>
</evidence>
<accession>F2RMB7</accession>
<reference evidence="2" key="1">
    <citation type="journal article" date="2012" name="MBio">
        <title>Comparative genome analysis of Trichophyton rubrum and related dermatophytes reveals candidate genes involved in infection.</title>
        <authorList>
            <person name="Martinez D.A."/>
            <person name="Oliver B.G."/>
            <person name="Graeser Y."/>
            <person name="Goldberg J.M."/>
            <person name="Li W."/>
            <person name="Martinez-Rossi N.M."/>
            <person name="Monod M."/>
            <person name="Shelest E."/>
            <person name="Barton R.C."/>
            <person name="Birch E."/>
            <person name="Brakhage A.A."/>
            <person name="Chen Z."/>
            <person name="Gurr S.J."/>
            <person name="Heiman D."/>
            <person name="Heitman J."/>
            <person name="Kosti I."/>
            <person name="Rossi A."/>
            <person name="Saif S."/>
            <person name="Samalova M."/>
            <person name="Saunders C.W."/>
            <person name="Shea T."/>
            <person name="Summerbell R.C."/>
            <person name="Xu J."/>
            <person name="Young S."/>
            <person name="Zeng Q."/>
            <person name="Birren B.W."/>
            <person name="Cuomo C.A."/>
            <person name="White T.C."/>
        </authorList>
    </citation>
    <scope>NUCLEOTIDE SEQUENCE [LARGE SCALE GENOMIC DNA]</scope>
    <source>
        <strain evidence="2">CBS 112818</strain>
    </source>
</reference>
<gene>
    <name evidence="1" type="ORF">TESG_00041</name>
</gene>
<dbReference type="AlphaFoldDB" id="F2RMB7"/>
<protein>
    <submittedName>
        <fullName evidence="1">Uncharacterized protein</fullName>
    </submittedName>
</protein>
<proteinExistence type="predicted"/>
<dbReference type="Proteomes" id="UP000009172">
    <property type="component" value="Unassembled WGS sequence"/>
</dbReference>
<dbReference type="EMBL" id="GG698477">
    <property type="protein sequence ID" value="EGD92466.1"/>
    <property type="molecule type" value="Genomic_DNA"/>
</dbReference>
<sequence>MARHALELEAVSSSGPAVLHHGLPRHDSGQPSTYAVRWRLMVDARDGASPSGSAGGAVGLSALAASSLHPSTAPGGNLGIQGGQLYTANILSCLQCILRTPYIYFSSRRTGFDGVDRRDRGRIRREAGGQQPKTTPERRTLFNLRAPPDGDHLHCLGYAELMMPWPEYILPLVRESDIHNSLWRTGGAARSCNSPTATPATESTSLQLTRTLFDDYSV</sequence>
<name>F2RMB7_TRIT1</name>
<keyword evidence="2" id="KW-1185">Reference proteome</keyword>